<proteinExistence type="predicted"/>
<dbReference type="EMBL" id="BLJE01000001">
    <property type="protein sequence ID" value="GFE64122.1"/>
    <property type="molecule type" value="Genomic_DNA"/>
</dbReference>
<keyword evidence="1" id="KW-0812">Transmembrane</keyword>
<evidence type="ECO:0000256" key="1">
    <source>
        <dbReference type="SAM" id="Phobius"/>
    </source>
</evidence>
<reference evidence="2 3" key="1">
    <citation type="submission" date="2019-12" db="EMBL/GenBank/DDBJ databases">
        <title>Litoreibacter badius sp. nov., a novel bacteriochlorophyll a-containing bacterium in the genus Litoreibacter.</title>
        <authorList>
            <person name="Kanamuro M."/>
            <person name="Takabe Y."/>
            <person name="Mori K."/>
            <person name="Takaichi S."/>
            <person name="Hanada S."/>
        </authorList>
    </citation>
    <scope>NUCLEOTIDE SEQUENCE [LARGE SCALE GENOMIC DNA]</scope>
    <source>
        <strain evidence="2 3">K6</strain>
    </source>
</reference>
<dbReference type="AlphaFoldDB" id="A0A6N6JFY9"/>
<protein>
    <submittedName>
        <fullName evidence="2">Uncharacterized protein</fullName>
    </submittedName>
</protein>
<feature type="transmembrane region" description="Helical" evidence="1">
    <location>
        <begin position="30"/>
        <end position="49"/>
    </location>
</feature>
<comment type="caution">
    <text evidence="2">The sequence shown here is derived from an EMBL/GenBank/DDBJ whole genome shotgun (WGS) entry which is preliminary data.</text>
</comment>
<keyword evidence="3" id="KW-1185">Reference proteome</keyword>
<keyword evidence="1" id="KW-1133">Transmembrane helix</keyword>
<organism evidence="2 3">
    <name type="scientific">Litoreibacter roseus</name>
    <dbReference type="NCBI Taxonomy" id="2601869"/>
    <lineage>
        <taxon>Bacteria</taxon>
        <taxon>Pseudomonadati</taxon>
        <taxon>Pseudomonadota</taxon>
        <taxon>Alphaproteobacteria</taxon>
        <taxon>Rhodobacterales</taxon>
        <taxon>Roseobacteraceae</taxon>
        <taxon>Litoreibacter</taxon>
    </lineage>
</organism>
<gene>
    <name evidence="2" type="ORF">KIN_11960</name>
</gene>
<accession>A0A6N6JFY9</accession>
<name>A0A6N6JFY9_9RHOB</name>
<evidence type="ECO:0000313" key="3">
    <source>
        <dbReference type="Proteomes" id="UP000436822"/>
    </source>
</evidence>
<keyword evidence="1" id="KW-0472">Membrane</keyword>
<evidence type="ECO:0000313" key="2">
    <source>
        <dbReference type="EMBL" id="GFE64122.1"/>
    </source>
</evidence>
<sequence length="54" mass="5657">MFAVLFVVVLATAGLTLLIASQIGPLTGPEGMLVLSGLMIAALIVRWMAQSSRK</sequence>
<dbReference type="Proteomes" id="UP000436822">
    <property type="component" value="Unassembled WGS sequence"/>
</dbReference>